<comment type="similarity">
    <text evidence="2">Belongs to the 5'-nucleotidase family.</text>
</comment>
<dbReference type="InterPro" id="IPR036907">
    <property type="entry name" value="5'-Nucleotdase_C_sf"/>
</dbReference>
<evidence type="ECO:0000256" key="1">
    <source>
        <dbReference type="ARBA" id="ARBA00022729"/>
    </source>
</evidence>
<keyword evidence="2" id="KW-0378">Hydrolase</keyword>
<keyword evidence="1" id="KW-0732">Signal</keyword>
<dbReference type="InterPro" id="IPR008334">
    <property type="entry name" value="5'-Nucleotdase_C"/>
</dbReference>
<dbReference type="PROSITE" id="PS51318">
    <property type="entry name" value="TAT"/>
    <property type="match status" value="1"/>
</dbReference>
<feature type="domain" description="5'-Nucleotidase C-terminal" evidence="4">
    <location>
        <begin position="357"/>
        <end position="501"/>
    </location>
</feature>
<dbReference type="EMBL" id="LLWF02000048">
    <property type="protein sequence ID" value="ONH82614.1"/>
    <property type="molecule type" value="Genomic_DNA"/>
</dbReference>
<dbReference type="InterPro" id="IPR029052">
    <property type="entry name" value="Metallo-depent_PP-like"/>
</dbReference>
<feature type="domain" description="Calcineurin-like phosphoesterase" evidence="3">
    <location>
        <begin position="46"/>
        <end position="263"/>
    </location>
</feature>
<dbReference type="PRINTS" id="PR01607">
    <property type="entry name" value="APYRASEFAMLY"/>
</dbReference>
<evidence type="ECO:0000313" key="5">
    <source>
        <dbReference type="EMBL" id="ONH82614.1"/>
    </source>
</evidence>
<dbReference type="GO" id="GO:0016787">
    <property type="term" value="F:hydrolase activity"/>
    <property type="evidence" value="ECO:0007669"/>
    <property type="project" value="UniProtKB-KW"/>
</dbReference>
<sequence>MRPGGSLVPQTFSLSRRRLLGASLALPALAMPGIRRAQAEPAGRVSIVHFNDFHSHHDPIVAGGAACREGKTCFGGAARLATAIREARAAATADGYAPLTLDAGDEFTGTLFYTLHRGATEAAVQVANGVQAMTLGNHEFDNGPANLARYLERLPFPVVSANLDLADEPALRDRVIPWTMLEAGGRKVAVIGLTTPETAVTSSAGPTVRFGDPAAAVERVLPQLRAQGAATVLVLSHLGLESDRKLARDVAGIDLIVGGHSHTLLANGLDGAEGPDPVMEQGPAGLVRIVQAGCYSRYLGRLDLDLSPEGRVLSHRGLMRELTMDVAPDPAVAAIVATYARPLEELRRKPVTTMPATLSNESCRTGECALGNLMADAMLAAMPKADAAITNGGGMRTGLVEGTVTMGDILAMLPFNNTLATATLKGSDIKAALENGLSRAPESIGRFPQVAGMRVVWNIQRPPGERVVSLEIGGKPYDPEKAYRIVTNNFMRQGGDGYDSFRDKALEHYDNGAPLEDALIDYLSAGKPLPGIDGRLARGS</sequence>
<organism evidence="5 6">
    <name type="scientific">Roseomonas mucosa</name>
    <dbReference type="NCBI Taxonomy" id="207340"/>
    <lineage>
        <taxon>Bacteria</taxon>
        <taxon>Pseudomonadati</taxon>
        <taxon>Pseudomonadota</taxon>
        <taxon>Alphaproteobacteria</taxon>
        <taxon>Acetobacterales</taxon>
        <taxon>Roseomonadaceae</taxon>
        <taxon>Roseomonas</taxon>
    </lineage>
</organism>
<dbReference type="Gene3D" id="3.60.21.10">
    <property type="match status" value="1"/>
</dbReference>
<protein>
    <submittedName>
        <fullName evidence="5">Bifunctional metallophosphatase/5'-nucleotidase</fullName>
    </submittedName>
</protein>
<evidence type="ECO:0000313" key="6">
    <source>
        <dbReference type="Proteomes" id="UP000054844"/>
    </source>
</evidence>
<dbReference type="STRING" id="207340.APZ41_013835"/>
<name>A0A1S8D4D5_9PROT</name>
<dbReference type="Pfam" id="PF02872">
    <property type="entry name" value="5_nucleotid_C"/>
    <property type="match status" value="1"/>
</dbReference>
<accession>A0A1S8D4D5</accession>
<dbReference type="PANTHER" id="PTHR11575:SF24">
    <property type="entry name" value="5'-NUCLEOTIDASE"/>
    <property type="match status" value="1"/>
</dbReference>
<dbReference type="AlphaFoldDB" id="A0A1S8D4D5"/>
<reference evidence="5" key="1">
    <citation type="submission" date="2016-12" db="EMBL/GenBank/DDBJ databases">
        <title>Draft genome sequence of Roseomonas mucosa strain AU37, isolated from a peripheral intravenous catheter.</title>
        <authorList>
            <person name="Choudhury M.A."/>
            <person name="Sidjabat H.E."/>
            <person name="Wailan A.M."/>
            <person name="Zhang L."/>
            <person name="Marsh N.M."/>
            <person name="Rickard C.M."/>
            <person name="Davies M."/>
            <person name="Mcmillan D.J."/>
        </authorList>
    </citation>
    <scope>NUCLEOTIDE SEQUENCE [LARGE SCALE GENOMIC DNA]</scope>
    <source>
        <strain evidence="5">AU37</strain>
    </source>
</reference>
<comment type="caution">
    <text evidence="5">The sequence shown here is derived from an EMBL/GenBank/DDBJ whole genome shotgun (WGS) entry which is preliminary data.</text>
</comment>
<keyword evidence="2" id="KW-0547">Nucleotide-binding</keyword>
<dbReference type="GO" id="GO:0000166">
    <property type="term" value="F:nucleotide binding"/>
    <property type="evidence" value="ECO:0007669"/>
    <property type="project" value="UniProtKB-KW"/>
</dbReference>
<dbReference type="InterPro" id="IPR006179">
    <property type="entry name" value="5_nucleotidase/apyrase"/>
</dbReference>
<evidence type="ECO:0000256" key="2">
    <source>
        <dbReference type="RuleBase" id="RU362119"/>
    </source>
</evidence>
<dbReference type="InterPro" id="IPR006311">
    <property type="entry name" value="TAT_signal"/>
</dbReference>
<dbReference type="Gene3D" id="3.90.780.10">
    <property type="entry name" value="5'-Nucleotidase, C-terminal domain"/>
    <property type="match status" value="1"/>
</dbReference>
<dbReference type="SUPFAM" id="SSF56300">
    <property type="entry name" value="Metallo-dependent phosphatases"/>
    <property type="match status" value="1"/>
</dbReference>
<keyword evidence="6" id="KW-1185">Reference proteome</keyword>
<dbReference type="GO" id="GO:0009166">
    <property type="term" value="P:nucleotide catabolic process"/>
    <property type="evidence" value="ECO:0007669"/>
    <property type="project" value="InterPro"/>
</dbReference>
<dbReference type="InterPro" id="IPR004843">
    <property type="entry name" value="Calcineurin-like_PHP"/>
</dbReference>
<dbReference type="PANTHER" id="PTHR11575">
    <property type="entry name" value="5'-NUCLEOTIDASE-RELATED"/>
    <property type="match status" value="1"/>
</dbReference>
<evidence type="ECO:0000259" key="4">
    <source>
        <dbReference type="Pfam" id="PF02872"/>
    </source>
</evidence>
<dbReference type="Pfam" id="PF00149">
    <property type="entry name" value="Metallophos"/>
    <property type="match status" value="1"/>
</dbReference>
<gene>
    <name evidence="5" type="ORF">APZ41_013835</name>
</gene>
<proteinExistence type="inferred from homology"/>
<dbReference type="Proteomes" id="UP000054844">
    <property type="component" value="Unassembled WGS sequence"/>
</dbReference>
<dbReference type="SUPFAM" id="SSF55816">
    <property type="entry name" value="5'-nucleotidase (syn. UDP-sugar hydrolase), C-terminal domain"/>
    <property type="match status" value="1"/>
</dbReference>
<evidence type="ECO:0000259" key="3">
    <source>
        <dbReference type="Pfam" id="PF00149"/>
    </source>
</evidence>